<dbReference type="SUPFAM" id="SSF53927">
    <property type="entry name" value="Cytidine deaminase-like"/>
    <property type="match status" value="1"/>
</dbReference>
<comment type="caution">
    <text evidence="3">The sequence shown here is derived from an EMBL/GenBank/DDBJ whole genome shotgun (WGS) entry which is preliminary data.</text>
</comment>
<dbReference type="Pfam" id="PF00383">
    <property type="entry name" value="dCMP_cyt_deam_1"/>
    <property type="match status" value="1"/>
</dbReference>
<dbReference type="PROSITE" id="PS51747">
    <property type="entry name" value="CYT_DCMP_DEAMINASES_2"/>
    <property type="match status" value="1"/>
</dbReference>
<protein>
    <submittedName>
        <fullName evidence="3">Cytidine deaminase-like protein</fullName>
    </submittedName>
</protein>
<gene>
    <name evidence="3" type="ORF">PPERSA_02796</name>
</gene>
<comment type="similarity">
    <text evidence="1">Belongs to the cytidine and deoxycytidylate deaminase family.</text>
</comment>
<dbReference type="Proteomes" id="UP000054937">
    <property type="component" value="Unassembled WGS sequence"/>
</dbReference>
<dbReference type="NCBIfam" id="NF004064">
    <property type="entry name" value="PRK05578.1"/>
    <property type="match status" value="1"/>
</dbReference>
<name>A0A0V0QM25_PSEPJ</name>
<dbReference type="AlphaFoldDB" id="A0A0V0QM25"/>
<dbReference type="GO" id="GO:0055086">
    <property type="term" value="P:nucleobase-containing small molecule metabolic process"/>
    <property type="evidence" value="ECO:0007669"/>
    <property type="project" value="UniProtKB-ARBA"/>
</dbReference>
<evidence type="ECO:0000256" key="1">
    <source>
        <dbReference type="ARBA" id="ARBA00006576"/>
    </source>
</evidence>
<sequence>MKTLAEYNKNSDFKLKNNDLLQKIPIEDESVEKIQFLLNHIINSIYDEMKPQEKELNQNIYYKHLMLEARKIRENAYCPYSHFQVGSVFVDENLNSYYGVNVENASYGITLCGERVAVQTGVGQGSRKIKYIVTQAGTPEPKNPCGACRDIISEFGDINTIIIFSNLSFDYKIFNIKQLMPFYEPSNKLLDATRKSLI</sequence>
<organism evidence="3 4">
    <name type="scientific">Pseudocohnilembus persalinus</name>
    <name type="common">Ciliate</name>
    <dbReference type="NCBI Taxonomy" id="266149"/>
    <lineage>
        <taxon>Eukaryota</taxon>
        <taxon>Sar</taxon>
        <taxon>Alveolata</taxon>
        <taxon>Ciliophora</taxon>
        <taxon>Intramacronucleata</taxon>
        <taxon>Oligohymenophorea</taxon>
        <taxon>Scuticociliatia</taxon>
        <taxon>Philasterida</taxon>
        <taxon>Pseudocohnilembidae</taxon>
        <taxon>Pseudocohnilembus</taxon>
    </lineage>
</organism>
<dbReference type="InterPro" id="IPR050202">
    <property type="entry name" value="Cyt/Deoxycyt_deaminase"/>
</dbReference>
<evidence type="ECO:0000259" key="2">
    <source>
        <dbReference type="PROSITE" id="PS51747"/>
    </source>
</evidence>
<dbReference type="PANTHER" id="PTHR11644">
    <property type="entry name" value="CYTIDINE DEAMINASE"/>
    <property type="match status" value="1"/>
</dbReference>
<proteinExistence type="inferred from homology"/>
<dbReference type="InterPro" id="IPR002125">
    <property type="entry name" value="CMP_dCMP_dom"/>
</dbReference>
<evidence type="ECO:0000313" key="3">
    <source>
        <dbReference type="EMBL" id="KRX03417.1"/>
    </source>
</evidence>
<dbReference type="InParanoid" id="A0A0V0QM25"/>
<dbReference type="CDD" id="cd01283">
    <property type="entry name" value="cytidine_deaminase"/>
    <property type="match status" value="1"/>
</dbReference>
<dbReference type="EMBL" id="LDAU01000131">
    <property type="protein sequence ID" value="KRX03417.1"/>
    <property type="molecule type" value="Genomic_DNA"/>
</dbReference>
<dbReference type="GO" id="GO:0008270">
    <property type="term" value="F:zinc ion binding"/>
    <property type="evidence" value="ECO:0007669"/>
    <property type="project" value="TreeGrafter"/>
</dbReference>
<feature type="domain" description="CMP/dCMP-type deaminase" evidence="2">
    <location>
        <begin position="60"/>
        <end position="187"/>
    </location>
</feature>
<reference evidence="3 4" key="1">
    <citation type="journal article" date="2015" name="Sci. Rep.">
        <title>Genome of the facultative scuticociliatosis pathogen Pseudocohnilembus persalinus provides insight into its virulence through horizontal gene transfer.</title>
        <authorList>
            <person name="Xiong J."/>
            <person name="Wang G."/>
            <person name="Cheng J."/>
            <person name="Tian M."/>
            <person name="Pan X."/>
            <person name="Warren A."/>
            <person name="Jiang C."/>
            <person name="Yuan D."/>
            <person name="Miao W."/>
        </authorList>
    </citation>
    <scope>NUCLEOTIDE SEQUENCE [LARGE SCALE GENOMIC DNA]</scope>
    <source>
        <strain evidence="3">36N120E</strain>
    </source>
</reference>
<dbReference type="PANTHER" id="PTHR11644:SF2">
    <property type="entry name" value="CYTIDINE DEAMINASE"/>
    <property type="match status" value="1"/>
</dbReference>
<dbReference type="GO" id="GO:0004126">
    <property type="term" value="F:cytidine deaminase activity"/>
    <property type="evidence" value="ECO:0007669"/>
    <property type="project" value="UniProtKB-ARBA"/>
</dbReference>
<dbReference type="InterPro" id="IPR016193">
    <property type="entry name" value="Cytidine_deaminase-like"/>
</dbReference>
<evidence type="ECO:0000313" key="4">
    <source>
        <dbReference type="Proteomes" id="UP000054937"/>
    </source>
</evidence>
<accession>A0A0V0QM25</accession>
<dbReference type="Gene3D" id="3.40.140.10">
    <property type="entry name" value="Cytidine Deaminase, domain 2"/>
    <property type="match status" value="1"/>
</dbReference>
<dbReference type="OrthoDB" id="414540at2759"/>
<dbReference type="GO" id="GO:0005829">
    <property type="term" value="C:cytosol"/>
    <property type="evidence" value="ECO:0007669"/>
    <property type="project" value="TreeGrafter"/>
</dbReference>
<keyword evidence="4" id="KW-1185">Reference proteome</keyword>
<dbReference type="GO" id="GO:0072527">
    <property type="term" value="P:pyrimidine-containing compound metabolic process"/>
    <property type="evidence" value="ECO:0007669"/>
    <property type="project" value="UniProtKB-ARBA"/>
</dbReference>